<protein>
    <submittedName>
        <fullName evidence="2">Uncharacterized protein</fullName>
    </submittedName>
</protein>
<evidence type="ECO:0000256" key="1">
    <source>
        <dbReference type="SAM" id="Phobius"/>
    </source>
</evidence>
<feature type="transmembrane region" description="Helical" evidence="1">
    <location>
        <begin position="63"/>
        <end position="83"/>
    </location>
</feature>
<sequence length="107" mass="12526">MKPSGRNSCSKSLHIELQGLEVLKQADYSNSKELNNITQATTKTEFIDLKLVILLLNKSLMQFNGTMSTFSIILCNYLILIIYKLPSIMRRNMDRIRQLWEWSNHNY</sequence>
<accession>A0A8J2HSE8</accession>
<evidence type="ECO:0000313" key="2">
    <source>
        <dbReference type="EMBL" id="CAG5110978.1"/>
    </source>
</evidence>
<keyword evidence="3" id="KW-1185">Reference proteome</keyword>
<organism evidence="2 3">
    <name type="scientific">Cotesia congregata</name>
    <name type="common">Parasitoid wasp</name>
    <name type="synonym">Apanteles congregatus</name>
    <dbReference type="NCBI Taxonomy" id="51543"/>
    <lineage>
        <taxon>Eukaryota</taxon>
        <taxon>Metazoa</taxon>
        <taxon>Ecdysozoa</taxon>
        <taxon>Arthropoda</taxon>
        <taxon>Hexapoda</taxon>
        <taxon>Insecta</taxon>
        <taxon>Pterygota</taxon>
        <taxon>Neoptera</taxon>
        <taxon>Endopterygota</taxon>
        <taxon>Hymenoptera</taxon>
        <taxon>Apocrita</taxon>
        <taxon>Ichneumonoidea</taxon>
        <taxon>Braconidae</taxon>
        <taxon>Microgastrinae</taxon>
        <taxon>Cotesia</taxon>
    </lineage>
</organism>
<keyword evidence="1" id="KW-1133">Transmembrane helix</keyword>
<gene>
    <name evidence="2" type="ORF">HICCMSTLAB_LOCUS14112</name>
</gene>
<dbReference type="Proteomes" id="UP000786811">
    <property type="component" value="Unassembled WGS sequence"/>
</dbReference>
<dbReference type="EMBL" id="CAJNRD030001919">
    <property type="protein sequence ID" value="CAG5110978.1"/>
    <property type="molecule type" value="Genomic_DNA"/>
</dbReference>
<name>A0A8J2HSE8_COTCN</name>
<keyword evidence="1" id="KW-0472">Membrane</keyword>
<keyword evidence="1" id="KW-0812">Transmembrane</keyword>
<comment type="caution">
    <text evidence="2">The sequence shown here is derived from an EMBL/GenBank/DDBJ whole genome shotgun (WGS) entry which is preliminary data.</text>
</comment>
<evidence type="ECO:0000313" key="3">
    <source>
        <dbReference type="Proteomes" id="UP000786811"/>
    </source>
</evidence>
<proteinExistence type="predicted"/>
<dbReference type="AlphaFoldDB" id="A0A8J2HSE8"/>
<reference evidence="2" key="1">
    <citation type="submission" date="2021-04" db="EMBL/GenBank/DDBJ databases">
        <authorList>
            <person name="Chebbi M.A.C M."/>
        </authorList>
    </citation>
    <scope>NUCLEOTIDE SEQUENCE</scope>
</reference>